<dbReference type="PANTHER" id="PTHR11748:SF111">
    <property type="entry name" value="D-LACTATE DEHYDROGENASE, MITOCHONDRIAL-RELATED"/>
    <property type="match status" value="1"/>
</dbReference>
<dbReference type="RefSeq" id="WP_424605002.1">
    <property type="nucleotide sequence ID" value="NZ_JBNAVA010000002.1"/>
</dbReference>
<dbReference type="NCBIfam" id="NF008369">
    <property type="entry name" value="PRK11168.1"/>
    <property type="match status" value="1"/>
</dbReference>
<dbReference type="EMBL" id="PNIN01000025">
    <property type="protein sequence ID" value="PMP72222.1"/>
    <property type="molecule type" value="Genomic_DNA"/>
</dbReference>
<gene>
    <name evidence="13" type="ORF">C0187_01985</name>
</gene>
<dbReference type="SUPFAM" id="SSF55103">
    <property type="entry name" value="FAD-linked oxidases, C-terminal domain"/>
    <property type="match status" value="1"/>
</dbReference>
<keyword evidence="8" id="KW-0408">Iron</keyword>
<dbReference type="Pfam" id="PF02913">
    <property type="entry name" value="FAD-oxidase_C"/>
    <property type="match status" value="1"/>
</dbReference>
<dbReference type="InterPro" id="IPR017900">
    <property type="entry name" value="4Fe4S_Fe_S_CS"/>
</dbReference>
<keyword evidence="5" id="KW-0274">FAD</keyword>
<dbReference type="PANTHER" id="PTHR11748">
    <property type="entry name" value="D-LACTATE DEHYDROGENASE"/>
    <property type="match status" value="1"/>
</dbReference>
<organism evidence="13 14">
    <name type="scientific">Calditerrivibrio nitroreducens</name>
    <dbReference type="NCBI Taxonomy" id="477976"/>
    <lineage>
        <taxon>Bacteria</taxon>
        <taxon>Pseudomonadati</taxon>
        <taxon>Deferribacterota</taxon>
        <taxon>Deferribacteres</taxon>
        <taxon>Deferribacterales</taxon>
        <taxon>Calditerrivibrionaceae</taxon>
    </lineage>
</organism>
<dbReference type="InterPro" id="IPR016164">
    <property type="entry name" value="FAD-linked_Oxase-like_C"/>
</dbReference>
<keyword evidence="9" id="KW-0411">Iron-sulfur</keyword>
<name>A0A2J6WP96_9BACT</name>
<evidence type="ECO:0000256" key="1">
    <source>
        <dbReference type="ARBA" id="ARBA00001974"/>
    </source>
</evidence>
<keyword evidence="3" id="KW-0285">Flavoprotein</keyword>
<sequence length="944" mass="105990">MPHLTSNIFDDLKEKISGDIFTDKLRRLMHSTDGSIFKVEPICVIYPKSRKDVVETVDFCRKYGFSVHSRGAGSGLCGSAIGKGIVLDFSKYMNRLIEIDYENRYFLCEPGYRFGELEALLKGKGLFFPPDPSSGEYATFGGMYGTNASGAHSVKYGNVADYILDAEIVLSTGEIYSLSQIEEADFDDLPAQFKEIYNLYLENKDEIESSYPHIRYNVAGYNLKGLVENGKLNIRKLIAGSEGTLAVVTKLKFKLEPKPEFDSLVVAYFNDIISSAKAVQKLMPLKPAGIEIMDKSLLKIAKESDDSLKDKIPLGIDNVLLIEFDSGSKEEVEEKAIMAKKILEEERLASSSFIAIEEEEKNRFWAIRKAAVPILYKLKGEKKILALIEDAAVPLDNLVPYFEGTYDLLNKHQVDFVVYGHIAKGLMHTRPLLNMKDPEDVAKLKAIADDFFELIHSLGGAISGEHGDGRIRSCYIAKQYSNIYPLFLKVKALFDPHNILNPEIKTYHDEYQVMKNLRYGENYKSSNVIQPLLKWNGEFISEVEKCHGCSKCTTVTTATRMCPIYKFTRDEAAAPKAKGNILRYLISGEIDDSSIYESAFQYVIDHCVNCGSCYKECPSNVNIPKLAIEARSQYAKKFGTSLEKKLLVNAELAGRYTRKFSSILNAPMKLKPIRLLAEKMVGISSEREPVIFPKNCLYERVKRYEGEGEIKVLYFAGCYASYIRPEIGEAAIKVLNSLGMQVITPNQHCCGLPMLSKGMVKDAENKIKENLQSWKKLVYDVDFIVVTCSSCGLSLQEEWSYLSSDSIIPVIKQKLIHISALVNKFSGKVSFKAPTNLKISYHMPCHLKVQKEADSSILMLKNVENIEVENLNSHCCGMAGSWGISAQNYDLSIKIGTPMTEKLNKSNSHLGATDCPTCRIQMEHMSYKKIKHPIEILAECIVEK</sequence>
<feature type="domain" description="4Fe-4S ferredoxin-type" evidence="11">
    <location>
        <begin position="600"/>
        <end position="627"/>
    </location>
</feature>
<dbReference type="InterPro" id="IPR009051">
    <property type="entry name" value="Helical_ferredxn"/>
</dbReference>
<dbReference type="PROSITE" id="PS00198">
    <property type="entry name" value="4FE4S_FER_1"/>
    <property type="match status" value="1"/>
</dbReference>
<dbReference type="GO" id="GO:1903457">
    <property type="term" value="P:lactate catabolic process"/>
    <property type="evidence" value="ECO:0007669"/>
    <property type="project" value="TreeGrafter"/>
</dbReference>
<dbReference type="GO" id="GO:0004458">
    <property type="term" value="F:D-lactate dehydrogenase (cytochrome) activity"/>
    <property type="evidence" value="ECO:0007669"/>
    <property type="project" value="UniProtKB-EC"/>
</dbReference>
<dbReference type="InterPro" id="IPR036318">
    <property type="entry name" value="FAD-bd_PCMH-like_sf"/>
</dbReference>
<reference evidence="13 14" key="1">
    <citation type="submission" date="2018-01" db="EMBL/GenBank/DDBJ databases">
        <title>Metagenomic assembled genomes from two thermal pools in the Uzon Caldera, Kamchatka, Russia.</title>
        <authorList>
            <person name="Wilkins L."/>
            <person name="Ettinger C."/>
        </authorList>
    </citation>
    <scope>NUCLEOTIDE SEQUENCE [LARGE SCALE GENOMIC DNA]</scope>
    <source>
        <strain evidence="13">ZAV-05</strain>
    </source>
</reference>
<evidence type="ECO:0000256" key="9">
    <source>
        <dbReference type="ARBA" id="ARBA00023014"/>
    </source>
</evidence>
<dbReference type="SUPFAM" id="SSF46548">
    <property type="entry name" value="alpha-helical ferredoxin"/>
    <property type="match status" value="1"/>
</dbReference>
<dbReference type="PROSITE" id="PS51379">
    <property type="entry name" value="4FE4S_FER_2"/>
    <property type="match status" value="1"/>
</dbReference>
<comment type="similarity">
    <text evidence="2">Belongs to the FAD-binding oxidoreductase/transferase type 4 family.</text>
</comment>
<dbReference type="SUPFAM" id="SSF56176">
    <property type="entry name" value="FAD-binding/transporter-associated domain-like"/>
    <property type="match status" value="1"/>
</dbReference>
<accession>A0A2J6WP96</accession>
<evidence type="ECO:0000259" key="12">
    <source>
        <dbReference type="PROSITE" id="PS51387"/>
    </source>
</evidence>
<evidence type="ECO:0000256" key="3">
    <source>
        <dbReference type="ARBA" id="ARBA00022630"/>
    </source>
</evidence>
<evidence type="ECO:0000256" key="5">
    <source>
        <dbReference type="ARBA" id="ARBA00022827"/>
    </source>
</evidence>
<dbReference type="EC" id="1.1.2.4" evidence="10"/>
<protein>
    <recommendedName>
        <fullName evidence="10">D-lactate dehydrogenase (cytochrome)</fullName>
        <ecNumber evidence="10">1.1.2.4</ecNumber>
    </recommendedName>
</protein>
<dbReference type="InterPro" id="IPR006094">
    <property type="entry name" value="Oxid_FAD_bind_N"/>
</dbReference>
<proteinExistence type="inferred from homology"/>
<dbReference type="GO" id="GO:0008720">
    <property type="term" value="F:D-lactate dehydrogenase (NAD+) activity"/>
    <property type="evidence" value="ECO:0007669"/>
    <property type="project" value="TreeGrafter"/>
</dbReference>
<dbReference type="InterPro" id="IPR016169">
    <property type="entry name" value="FAD-bd_PCMH_sub2"/>
</dbReference>
<evidence type="ECO:0000256" key="7">
    <source>
        <dbReference type="ARBA" id="ARBA00023002"/>
    </source>
</evidence>
<dbReference type="Gene3D" id="1.10.1060.10">
    <property type="entry name" value="Alpha-helical ferredoxin"/>
    <property type="match status" value="1"/>
</dbReference>
<evidence type="ECO:0000259" key="11">
    <source>
        <dbReference type="PROSITE" id="PS51379"/>
    </source>
</evidence>
<dbReference type="InterPro" id="IPR004113">
    <property type="entry name" value="FAD-bd_oxidored_4_C"/>
</dbReference>
<evidence type="ECO:0000256" key="8">
    <source>
        <dbReference type="ARBA" id="ARBA00023004"/>
    </source>
</evidence>
<dbReference type="Proteomes" id="UP000242881">
    <property type="component" value="Unassembled WGS sequence"/>
</dbReference>
<keyword evidence="4" id="KW-0479">Metal-binding</keyword>
<evidence type="ECO:0000256" key="6">
    <source>
        <dbReference type="ARBA" id="ARBA00022946"/>
    </source>
</evidence>
<dbReference type="Pfam" id="PF13183">
    <property type="entry name" value="Fer4_8"/>
    <property type="match status" value="1"/>
</dbReference>
<keyword evidence="6" id="KW-0809">Transit peptide</keyword>
<dbReference type="GO" id="GO:0046872">
    <property type="term" value="F:metal ion binding"/>
    <property type="evidence" value="ECO:0007669"/>
    <property type="project" value="UniProtKB-KW"/>
</dbReference>
<evidence type="ECO:0000256" key="4">
    <source>
        <dbReference type="ARBA" id="ARBA00022723"/>
    </source>
</evidence>
<dbReference type="GO" id="GO:0051536">
    <property type="term" value="F:iron-sulfur cluster binding"/>
    <property type="evidence" value="ECO:0007669"/>
    <property type="project" value="UniProtKB-KW"/>
</dbReference>
<evidence type="ECO:0000256" key="10">
    <source>
        <dbReference type="ARBA" id="ARBA00038897"/>
    </source>
</evidence>
<dbReference type="Pfam" id="PF01565">
    <property type="entry name" value="FAD_binding_4"/>
    <property type="match status" value="1"/>
</dbReference>
<keyword evidence="7" id="KW-0560">Oxidoreductase</keyword>
<dbReference type="Gene3D" id="3.30.70.2740">
    <property type="match status" value="1"/>
</dbReference>
<dbReference type="AlphaFoldDB" id="A0A2J6WP96"/>
<comment type="cofactor">
    <cofactor evidence="1">
        <name>FAD</name>
        <dbReference type="ChEBI" id="CHEBI:57692"/>
    </cofactor>
</comment>
<dbReference type="InterPro" id="IPR017896">
    <property type="entry name" value="4Fe4S_Fe-S-bd"/>
</dbReference>
<evidence type="ECO:0000313" key="13">
    <source>
        <dbReference type="EMBL" id="PMP72222.1"/>
    </source>
</evidence>
<dbReference type="Gene3D" id="3.30.465.10">
    <property type="match status" value="1"/>
</dbReference>
<dbReference type="InterPro" id="IPR016166">
    <property type="entry name" value="FAD-bd_PCMH"/>
</dbReference>
<feature type="domain" description="FAD-binding PCMH-type" evidence="12">
    <location>
        <begin position="37"/>
        <end position="258"/>
    </location>
</feature>
<comment type="caution">
    <text evidence="13">The sequence shown here is derived from an EMBL/GenBank/DDBJ whole genome shotgun (WGS) entry which is preliminary data.</text>
</comment>
<dbReference type="GO" id="GO:0071949">
    <property type="term" value="F:FAD binding"/>
    <property type="evidence" value="ECO:0007669"/>
    <property type="project" value="InterPro"/>
</dbReference>
<dbReference type="PROSITE" id="PS51387">
    <property type="entry name" value="FAD_PCMH"/>
    <property type="match status" value="1"/>
</dbReference>
<dbReference type="InterPro" id="IPR004017">
    <property type="entry name" value="Cys_rich_dom"/>
</dbReference>
<evidence type="ECO:0000313" key="14">
    <source>
        <dbReference type="Proteomes" id="UP000242881"/>
    </source>
</evidence>
<dbReference type="Pfam" id="PF02754">
    <property type="entry name" value="CCG"/>
    <property type="match status" value="2"/>
</dbReference>
<evidence type="ECO:0000256" key="2">
    <source>
        <dbReference type="ARBA" id="ARBA00008000"/>
    </source>
</evidence>